<dbReference type="AlphaFoldDB" id="A0A811RIP0"/>
<feature type="compositionally biased region" description="Basic and acidic residues" evidence="1">
    <location>
        <begin position="33"/>
        <end position="46"/>
    </location>
</feature>
<evidence type="ECO:0000256" key="1">
    <source>
        <dbReference type="SAM" id="MobiDB-lite"/>
    </source>
</evidence>
<comment type="caution">
    <text evidence="2">The sequence shown here is derived from an EMBL/GenBank/DDBJ whole genome shotgun (WGS) entry which is preliminary data.</text>
</comment>
<dbReference type="EMBL" id="CAJGYO010000015">
    <property type="protein sequence ID" value="CAD6269708.1"/>
    <property type="molecule type" value="Genomic_DNA"/>
</dbReference>
<name>A0A811RIP0_9POAL</name>
<accession>A0A811RIP0</accession>
<keyword evidence="3" id="KW-1185">Reference proteome</keyword>
<organism evidence="2 3">
    <name type="scientific">Miscanthus lutarioriparius</name>
    <dbReference type="NCBI Taxonomy" id="422564"/>
    <lineage>
        <taxon>Eukaryota</taxon>
        <taxon>Viridiplantae</taxon>
        <taxon>Streptophyta</taxon>
        <taxon>Embryophyta</taxon>
        <taxon>Tracheophyta</taxon>
        <taxon>Spermatophyta</taxon>
        <taxon>Magnoliopsida</taxon>
        <taxon>Liliopsida</taxon>
        <taxon>Poales</taxon>
        <taxon>Poaceae</taxon>
        <taxon>PACMAD clade</taxon>
        <taxon>Panicoideae</taxon>
        <taxon>Andropogonodae</taxon>
        <taxon>Andropogoneae</taxon>
        <taxon>Saccharinae</taxon>
        <taxon>Miscanthus</taxon>
    </lineage>
</organism>
<feature type="region of interest" description="Disordered" evidence="1">
    <location>
        <begin position="67"/>
        <end position="102"/>
    </location>
</feature>
<proteinExistence type="predicted"/>
<protein>
    <submittedName>
        <fullName evidence="2">Uncharacterized protein</fullName>
    </submittedName>
</protein>
<gene>
    <name evidence="2" type="ORF">NCGR_LOCUS53010</name>
</gene>
<feature type="compositionally biased region" description="Low complexity" evidence="1">
    <location>
        <begin position="1"/>
        <end position="20"/>
    </location>
</feature>
<feature type="region of interest" description="Disordered" evidence="1">
    <location>
        <begin position="1"/>
        <end position="46"/>
    </location>
</feature>
<sequence>MAAAATRARGGPRRPFAPVVVLPPPLPSQAENRLAHEDAPSSFARREPRRFGACAGKVAGPAVLGAGGKAAKKCGPGSSPAKKTPVAAKRTPGPATRRRLVDSCTKNKECSTAAAGTVAAYDAPHARDVGRRRGATTRCGPSSPTPAARQTKNGGAAGR</sequence>
<feature type="region of interest" description="Disordered" evidence="1">
    <location>
        <begin position="124"/>
        <end position="159"/>
    </location>
</feature>
<evidence type="ECO:0000313" key="3">
    <source>
        <dbReference type="Proteomes" id="UP000604825"/>
    </source>
</evidence>
<dbReference type="Proteomes" id="UP000604825">
    <property type="component" value="Unassembled WGS sequence"/>
</dbReference>
<evidence type="ECO:0000313" key="2">
    <source>
        <dbReference type="EMBL" id="CAD6269708.1"/>
    </source>
</evidence>
<reference evidence="2" key="1">
    <citation type="submission" date="2020-10" db="EMBL/GenBank/DDBJ databases">
        <authorList>
            <person name="Han B."/>
            <person name="Lu T."/>
            <person name="Zhao Q."/>
            <person name="Huang X."/>
            <person name="Zhao Y."/>
        </authorList>
    </citation>
    <scope>NUCLEOTIDE SEQUENCE</scope>
</reference>